<dbReference type="Proteomes" id="UP000055045">
    <property type="component" value="Unassembled WGS sequence"/>
</dbReference>
<proteinExistence type="predicted"/>
<gene>
    <name evidence="2" type="ORF">ACN42_g10540</name>
</gene>
<reference evidence="2 3" key="1">
    <citation type="submission" date="2015-10" db="EMBL/GenBank/DDBJ databases">
        <title>Genome sequencing of Penicillium freii.</title>
        <authorList>
            <person name="Nguyen H.D."/>
            <person name="Visagie C.M."/>
            <person name="Seifert K.A."/>
        </authorList>
    </citation>
    <scope>NUCLEOTIDE SEQUENCE [LARGE SCALE GENOMIC DNA]</scope>
    <source>
        <strain evidence="2 3">DAOM 242723</strain>
    </source>
</reference>
<evidence type="ECO:0000256" key="1">
    <source>
        <dbReference type="SAM" id="MobiDB-lite"/>
    </source>
</evidence>
<evidence type="ECO:0000313" key="3">
    <source>
        <dbReference type="Proteomes" id="UP000055045"/>
    </source>
</evidence>
<keyword evidence="3" id="KW-1185">Reference proteome</keyword>
<feature type="region of interest" description="Disordered" evidence="1">
    <location>
        <begin position="65"/>
        <end position="88"/>
    </location>
</feature>
<dbReference type="STRING" id="48697.A0A101M9V1"/>
<dbReference type="EMBL" id="LLXE01000452">
    <property type="protein sequence ID" value="KUM56659.1"/>
    <property type="molecule type" value="Genomic_DNA"/>
</dbReference>
<evidence type="ECO:0000313" key="2">
    <source>
        <dbReference type="EMBL" id="KUM56659.1"/>
    </source>
</evidence>
<comment type="caution">
    <text evidence="2">The sequence shown here is derived from an EMBL/GenBank/DDBJ whole genome shotgun (WGS) entry which is preliminary data.</text>
</comment>
<feature type="compositionally biased region" description="Low complexity" evidence="1">
    <location>
        <begin position="69"/>
        <end position="81"/>
    </location>
</feature>
<accession>A0A101M9V1</accession>
<protein>
    <submittedName>
        <fullName evidence="2">Uncharacterized protein</fullName>
    </submittedName>
</protein>
<dbReference type="AlphaFoldDB" id="A0A101M9V1"/>
<sequence>MEYQLEKIAEEIRNGSDTIYQRFGLGGDQRYYYNRSAAPEIANVAVFLASDLAIAISCQGEPRERTRIVSSSSPVSPEGSEWSGGGPCNQAELISGQRPWECESMRKMHGP</sequence>
<organism evidence="2 3">
    <name type="scientific">Penicillium freii</name>
    <dbReference type="NCBI Taxonomy" id="48697"/>
    <lineage>
        <taxon>Eukaryota</taxon>
        <taxon>Fungi</taxon>
        <taxon>Dikarya</taxon>
        <taxon>Ascomycota</taxon>
        <taxon>Pezizomycotina</taxon>
        <taxon>Eurotiomycetes</taxon>
        <taxon>Eurotiomycetidae</taxon>
        <taxon>Eurotiales</taxon>
        <taxon>Aspergillaceae</taxon>
        <taxon>Penicillium</taxon>
    </lineage>
</organism>
<name>A0A101M9V1_PENFR</name>